<comment type="catalytic activity">
    <reaction evidence="8">
        <text>L-seryl-[protein] + ATP = O-phospho-L-seryl-[protein] + ADP + H(+)</text>
        <dbReference type="Rhea" id="RHEA:17989"/>
        <dbReference type="Rhea" id="RHEA-COMP:9863"/>
        <dbReference type="Rhea" id="RHEA-COMP:11604"/>
        <dbReference type="ChEBI" id="CHEBI:15378"/>
        <dbReference type="ChEBI" id="CHEBI:29999"/>
        <dbReference type="ChEBI" id="CHEBI:30616"/>
        <dbReference type="ChEBI" id="CHEBI:83421"/>
        <dbReference type="ChEBI" id="CHEBI:456216"/>
        <dbReference type="EC" id="2.7.11.1"/>
    </reaction>
</comment>
<name>A0A9W4NFQ9_9EURO</name>
<protein>
    <recommendedName>
        <fullName evidence="1">non-specific serine/threonine protein kinase</fullName>
        <ecNumber evidence="1">2.7.11.1</ecNumber>
    </recommendedName>
</protein>
<evidence type="ECO:0000256" key="7">
    <source>
        <dbReference type="ARBA" id="ARBA00047899"/>
    </source>
</evidence>
<evidence type="ECO:0000256" key="2">
    <source>
        <dbReference type="ARBA" id="ARBA00022527"/>
    </source>
</evidence>
<dbReference type="GO" id="GO:0004674">
    <property type="term" value="F:protein serine/threonine kinase activity"/>
    <property type="evidence" value="ECO:0007669"/>
    <property type="project" value="UniProtKB-KW"/>
</dbReference>
<dbReference type="OrthoDB" id="10251809at2759"/>
<dbReference type="SMART" id="SM00220">
    <property type="entry name" value="S_TKc"/>
    <property type="match status" value="1"/>
</dbReference>
<evidence type="ECO:0000313" key="12">
    <source>
        <dbReference type="Proteomes" id="UP001152592"/>
    </source>
</evidence>
<evidence type="ECO:0000256" key="6">
    <source>
        <dbReference type="ARBA" id="ARBA00022840"/>
    </source>
</evidence>
<dbReference type="EC" id="2.7.11.1" evidence="1"/>
<gene>
    <name evidence="11" type="ORF">PSALAMII_LOCUS3649</name>
</gene>
<keyword evidence="6 9" id="KW-0067">ATP-binding</keyword>
<comment type="caution">
    <text evidence="11">The sequence shown here is derived from an EMBL/GenBank/DDBJ whole genome shotgun (WGS) entry which is preliminary data.</text>
</comment>
<dbReference type="GO" id="GO:0005524">
    <property type="term" value="F:ATP binding"/>
    <property type="evidence" value="ECO:0007669"/>
    <property type="project" value="UniProtKB-UniRule"/>
</dbReference>
<evidence type="ECO:0000256" key="8">
    <source>
        <dbReference type="ARBA" id="ARBA00048679"/>
    </source>
</evidence>
<accession>A0A9W4NFQ9</accession>
<dbReference type="EMBL" id="CAJVPD010000166">
    <property type="protein sequence ID" value="CAG8360929.1"/>
    <property type="molecule type" value="Genomic_DNA"/>
</dbReference>
<dbReference type="PROSITE" id="PS50011">
    <property type="entry name" value="PROTEIN_KINASE_DOM"/>
    <property type="match status" value="1"/>
</dbReference>
<feature type="binding site" evidence="9">
    <location>
        <position position="98"/>
    </location>
    <ligand>
        <name>ATP</name>
        <dbReference type="ChEBI" id="CHEBI:30616"/>
    </ligand>
</feature>
<keyword evidence="5" id="KW-0418">Kinase</keyword>
<evidence type="ECO:0000256" key="9">
    <source>
        <dbReference type="PROSITE-ProRule" id="PRU10141"/>
    </source>
</evidence>
<organism evidence="11 12">
    <name type="scientific">Penicillium salamii</name>
    <dbReference type="NCBI Taxonomy" id="1612424"/>
    <lineage>
        <taxon>Eukaryota</taxon>
        <taxon>Fungi</taxon>
        <taxon>Dikarya</taxon>
        <taxon>Ascomycota</taxon>
        <taxon>Pezizomycotina</taxon>
        <taxon>Eurotiomycetes</taxon>
        <taxon>Eurotiomycetidae</taxon>
        <taxon>Eurotiales</taxon>
        <taxon>Aspergillaceae</taxon>
        <taxon>Penicillium</taxon>
    </lineage>
</organism>
<dbReference type="GO" id="GO:0050684">
    <property type="term" value="P:regulation of mRNA processing"/>
    <property type="evidence" value="ECO:0007669"/>
    <property type="project" value="TreeGrafter"/>
</dbReference>
<evidence type="ECO:0000256" key="3">
    <source>
        <dbReference type="ARBA" id="ARBA00022679"/>
    </source>
</evidence>
<dbReference type="Gene3D" id="3.30.200.20">
    <property type="entry name" value="Phosphorylase Kinase, domain 1"/>
    <property type="match status" value="1"/>
</dbReference>
<keyword evidence="3" id="KW-0808">Transferase</keyword>
<dbReference type="InterPro" id="IPR051334">
    <property type="entry name" value="SRPK"/>
</dbReference>
<dbReference type="PANTHER" id="PTHR47634:SF9">
    <property type="entry name" value="PROTEIN KINASE DOMAIN-CONTAINING PROTEIN-RELATED"/>
    <property type="match status" value="1"/>
</dbReference>
<dbReference type="GO" id="GO:0000245">
    <property type="term" value="P:spliceosomal complex assembly"/>
    <property type="evidence" value="ECO:0007669"/>
    <property type="project" value="TreeGrafter"/>
</dbReference>
<evidence type="ECO:0000259" key="10">
    <source>
        <dbReference type="PROSITE" id="PS50011"/>
    </source>
</evidence>
<keyword evidence="2" id="KW-0723">Serine/threonine-protein kinase</keyword>
<dbReference type="InterPro" id="IPR011009">
    <property type="entry name" value="Kinase-like_dom_sf"/>
</dbReference>
<dbReference type="Pfam" id="PF00069">
    <property type="entry name" value="Pkinase"/>
    <property type="match status" value="1"/>
</dbReference>
<feature type="domain" description="Protein kinase" evidence="10">
    <location>
        <begin position="64"/>
        <end position="483"/>
    </location>
</feature>
<comment type="catalytic activity">
    <reaction evidence="7">
        <text>L-threonyl-[protein] + ATP = O-phospho-L-threonyl-[protein] + ADP + H(+)</text>
        <dbReference type="Rhea" id="RHEA:46608"/>
        <dbReference type="Rhea" id="RHEA-COMP:11060"/>
        <dbReference type="Rhea" id="RHEA-COMP:11605"/>
        <dbReference type="ChEBI" id="CHEBI:15378"/>
        <dbReference type="ChEBI" id="CHEBI:30013"/>
        <dbReference type="ChEBI" id="CHEBI:30616"/>
        <dbReference type="ChEBI" id="CHEBI:61977"/>
        <dbReference type="ChEBI" id="CHEBI:456216"/>
        <dbReference type="EC" id="2.7.11.1"/>
    </reaction>
</comment>
<dbReference type="InterPro" id="IPR017441">
    <property type="entry name" value="Protein_kinase_ATP_BS"/>
</dbReference>
<proteinExistence type="predicted"/>
<evidence type="ECO:0000256" key="4">
    <source>
        <dbReference type="ARBA" id="ARBA00022741"/>
    </source>
</evidence>
<reference evidence="11" key="1">
    <citation type="submission" date="2021-07" db="EMBL/GenBank/DDBJ databases">
        <authorList>
            <person name="Branca A.L. A."/>
        </authorList>
    </citation>
    <scope>NUCLEOTIDE SEQUENCE</scope>
</reference>
<dbReference type="Gene3D" id="1.10.510.10">
    <property type="entry name" value="Transferase(Phosphotransferase) domain 1"/>
    <property type="match status" value="1"/>
</dbReference>
<evidence type="ECO:0000256" key="5">
    <source>
        <dbReference type="ARBA" id="ARBA00022777"/>
    </source>
</evidence>
<dbReference type="AlphaFoldDB" id="A0A9W4NFQ9"/>
<sequence length="494" mass="56038">MASFRVSHASRRSLSSLCKKHFHLPTSPAAAIPSQSLLDEEKCPRYSPKSCYPAKPGEILAERYQLMTKIGWGSGSTVWLARDMDCLRWQSEEAVALKILNARDSHSAKSELEERIARQNPSHTGYGSVRTCLGHFEFNHGEQKHACQIYQPLRETMDIFTKRFPDRKLPLPIAKAYILILLLGIDYLHAECRIVHTGDSSTFIHSVDNIQSQVQSADLQLSLSDLKLTNILMTFENEKVLPRFMQDYVLNNPMEHKIDPKTNRTIYRSVDSLGDLEVDDVANMLPKIADFDAAMLTEPDSNPEDKSQPKAVYTYPIQSDYYRAPEVVCGYGWDITADIWNFGVLMWNIIEGTELFTQVQDAEHRYDPKSHIAEMVGFLGSPPKPILKRMDALAQASFVEDGPLSVDDGPFYRTPRELYGGPYFDEEGNFLYEDLIPKRKLEDTVPSLKGEEKELFLSFARGMLTWDPSARKTAAELAQHPFLNFGGYVVKDLV</sequence>
<dbReference type="PROSITE" id="PS00107">
    <property type="entry name" value="PROTEIN_KINASE_ATP"/>
    <property type="match status" value="1"/>
</dbReference>
<dbReference type="InterPro" id="IPR000719">
    <property type="entry name" value="Prot_kinase_dom"/>
</dbReference>
<dbReference type="PANTHER" id="PTHR47634">
    <property type="entry name" value="PROTEIN KINASE DOMAIN-CONTAINING PROTEIN-RELATED"/>
    <property type="match status" value="1"/>
</dbReference>
<evidence type="ECO:0000256" key="1">
    <source>
        <dbReference type="ARBA" id="ARBA00012513"/>
    </source>
</evidence>
<evidence type="ECO:0000313" key="11">
    <source>
        <dbReference type="EMBL" id="CAG8360929.1"/>
    </source>
</evidence>
<dbReference type="SUPFAM" id="SSF56112">
    <property type="entry name" value="Protein kinase-like (PK-like)"/>
    <property type="match status" value="1"/>
</dbReference>
<dbReference type="Proteomes" id="UP001152592">
    <property type="component" value="Unassembled WGS sequence"/>
</dbReference>
<keyword evidence="4 9" id="KW-0547">Nucleotide-binding</keyword>